<dbReference type="EMBL" id="BAAAMR010000009">
    <property type="protein sequence ID" value="GAA2126908.1"/>
    <property type="molecule type" value="Genomic_DNA"/>
</dbReference>
<proteinExistence type="predicted"/>
<gene>
    <name evidence="2" type="ORF">GCM10009727_16380</name>
</gene>
<dbReference type="Proteomes" id="UP001501020">
    <property type="component" value="Unassembled WGS sequence"/>
</dbReference>
<dbReference type="SUPFAM" id="SSF51735">
    <property type="entry name" value="NAD(P)-binding Rossmann-fold domains"/>
    <property type="match status" value="1"/>
</dbReference>
<dbReference type="PANTHER" id="PTHR43162:SF1">
    <property type="entry name" value="PRESTALK A DIFFERENTIATION PROTEIN A"/>
    <property type="match status" value="1"/>
</dbReference>
<comment type="caution">
    <text evidence="2">The sequence shown here is derived from an EMBL/GenBank/DDBJ whole genome shotgun (WGS) entry which is preliminary data.</text>
</comment>
<sequence>MWGSLVDMDDILILGATGKTGRRIVRRLKTAGRTVRAASRTGGDTTFDLNDPVTWPPALDGVTAVYLLEPNRGPHPDGQGPVSRFVAEAVSAGVQRLVLLSAHGVGEAGDDHPLKAAEQAVRDSGTDWTILRPGWFAQNFSESFWRPGILNGTVALPTGDGRTPFIDAEDIAEVAEAALTDARHSGQIYQLTGPRALSVGEAVDLIGRATGRTIRHVDVAPETFTEHQIAAGVPADAARILTGLLVDIRDGHGAEISDGVDQALGRPPRTFEDFVAEAAAAGHWD</sequence>
<name>A0ABP5K8W4_9ACTN</name>
<dbReference type="PANTHER" id="PTHR43162">
    <property type="match status" value="1"/>
</dbReference>
<organism evidence="2 3">
    <name type="scientific">Actinomadura napierensis</name>
    <dbReference type="NCBI Taxonomy" id="267854"/>
    <lineage>
        <taxon>Bacteria</taxon>
        <taxon>Bacillati</taxon>
        <taxon>Actinomycetota</taxon>
        <taxon>Actinomycetes</taxon>
        <taxon>Streptosporangiales</taxon>
        <taxon>Thermomonosporaceae</taxon>
        <taxon>Actinomadura</taxon>
    </lineage>
</organism>
<accession>A0ABP5K8W4</accession>
<dbReference type="Gene3D" id="3.40.50.720">
    <property type="entry name" value="NAD(P)-binding Rossmann-like Domain"/>
    <property type="match status" value="1"/>
</dbReference>
<reference evidence="3" key="1">
    <citation type="journal article" date="2019" name="Int. J. Syst. Evol. Microbiol.">
        <title>The Global Catalogue of Microorganisms (GCM) 10K type strain sequencing project: providing services to taxonomists for standard genome sequencing and annotation.</title>
        <authorList>
            <consortium name="The Broad Institute Genomics Platform"/>
            <consortium name="The Broad Institute Genome Sequencing Center for Infectious Disease"/>
            <person name="Wu L."/>
            <person name="Ma J."/>
        </authorList>
    </citation>
    <scope>NUCLEOTIDE SEQUENCE [LARGE SCALE GENOMIC DNA]</scope>
    <source>
        <strain evidence="3">JCM 13850</strain>
    </source>
</reference>
<dbReference type="Gene3D" id="3.90.25.10">
    <property type="entry name" value="UDP-galactose 4-epimerase, domain 1"/>
    <property type="match status" value="1"/>
</dbReference>
<protein>
    <submittedName>
        <fullName evidence="2">NAD(P)H-binding protein</fullName>
    </submittedName>
</protein>
<evidence type="ECO:0000313" key="2">
    <source>
        <dbReference type="EMBL" id="GAA2126908.1"/>
    </source>
</evidence>
<dbReference type="Pfam" id="PF13460">
    <property type="entry name" value="NAD_binding_10"/>
    <property type="match status" value="1"/>
</dbReference>
<feature type="domain" description="NAD(P)-binding" evidence="1">
    <location>
        <begin position="15"/>
        <end position="181"/>
    </location>
</feature>
<evidence type="ECO:0000259" key="1">
    <source>
        <dbReference type="Pfam" id="PF13460"/>
    </source>
</evidence>
<evidence type="ECO:0000313" key="3">
    <source>
        <dbReference type="Proteomes" id="UP001501020"/>
    </source>
</evidence>
<dbReference type="InterPro" id="IPR016040">
    <property type="entry name" value="NAD(P)-bd_dom"/>
</dbReference>
<dbReference type="InterPro" id="IPR051604">
    <property type="entry name" value="Ergot_Alk_Oxidoreductase"/>
</dbReference>
<dbReference type="InterPro" id="IPR036291">
    <property type="entry name" value="NAD(P)-bd_dom_sf"/>
</dbReference>
<keyword evidence="3" id="KW-1185">Reference proteome</keyword>